<evidence type="ECO:0000256" key="1">
    <source>
        <dbReference type="SAM" id="MobiDB-lite"/>
    </source>
</evidence>
<evidence type="ECO:0000313" key="2">
    <source>
        <dbReference type="EMBL" id="MDA1361788.1"/>
    </source>
</evidence>
<dbReference type="RefSeq" id="WP_270111821.1">
    <property type="nucleotide sequence ID" value="NZ_JAPZVP010000016.1"/>
</dbReference>
<protein>
    <submittedName>
        <fullName evidence="2">Uncharacterized protein</fullName>
    </submittedName>
</protein>
<dbReference type="AlphaFoldDB" id="A0A9X3PAF4"/>
<gene>
    <name evidence="2" type="ORF">O1R50_19325</name>
</gene>
<proteinExistence type="predicted"/>
<accession>A0A9X3PAF4</accession>
<name>A0A9X3PAF4_9ACTN</name>
<dbReference type="InterPro" id="IPR012334">
    <property type="entry name" value="Pectin_lyas_fold"/>
</dbReference>
<dbReference type="Proteomes" id="UP001146067">
    <property type="component" value="Unassembled WGS sequence"/>
</dbReference>
<dbReference type="EMBL" id="JAPZVP010000016">
    <property type="protein sequence ID" value="MDA1361788.1"/>
    <property type="molecule type" value="Genomic_DNA"/>
</dbReference>
<dbReference type="Gene3D" id="2.160.20.10">
    <property type="entry name" value="Single-stranded right-handed beta-helix, Pectin lyase-like"/>
    <property type="match status" value="1"/>
</dbReference>
<reference evidence="2" key="1">
    <citation type="submission" date="2022-12" db="EMBL/GenBank/DDBJ databases">
        <title>Gycomyces niveus sp.nov.,a novel actinomycete isolated from soil in Shouguan.</title>
        <authorList>
            <person name="Yang X."/>
        </authorList>
    </citation>
    <scope>NUCLEOTIDE SEQUENCE</scope>
    <source>
        <strain evidence="2">NEAU-A15</strain>
    </source>
</reference>
<organism evidence="2 3">
    <name type="scientific">Glycomyces luteolus</name>
    <dbReference type="NCBI Taxonomy" id="2670330"/>
    <lineage>
        <taxon>Bacteria</taxon>
        <taxon>Bacillati</taxon>
        <taxon>Actinomycetota</taxon>
        <taxon>Actinomycetes</taxon>
        <taxon>Glycomycetales</taxon>
        <taxon>Glycomycetaceae</taxon>
        <taxon>Glycomyces</taxon>
    </lineage>
</organism>
<keyword evidence="3" id="KW-1185">Reference proteome</keyword>
<evidence type="ECO:0000313" key="3">
    <source>
        <dbReference type="Proteomes" id="UP001146067"/>
    </source>
</evidence>
<sequence length="198" mass="20861">MAVRPREHRRGRDAELHAEPFSGKKIPDFSWAGYRDGESPIPDVAEVPLRATDVPIVKTIGPLIGQDNTAHLQAALDEVGSMPMQENGFRGALLLNPGLYEVAKTVFMQRSGVVLRGSSRSADPGVGTIIRSTATAGAEDGGVECPLWVGGKAGGWEADVKDPVTGMPIPVKDTATNVTSDRVPAGSRRLTLPAPSTA</sequence>
<feature type="region of interest" description="Disordered" evidence="1">
    <location>
        <begin position="166"/>
        <end position="198"/>
    </location>
</feature>
<comment type="caution">
    <text evidence="2">The sequence shown here is derived from an EMBL/GenBank/DDBJ whole genome shotgun (WGS) entry which is preliminary data.</text>
</comment>